<name>A0A370KDM7_9HYPH</name>
<dbReference type="InterPro" id="IPR046348">
    <property type="entry name" value="SIS_dom_sf"/>
</dbReference>
<sequence>MKRAPFSIADRISAGVNSMTSSEKRLARVLLARYPTVGMASVTAFAKQAEVSAPTVLRFVAKLGFDGYPEFRRALGDEIHVSRNHPIKKPRTKRLEAASDYGNELQEVVRSTLAELDKGLVERVIELFADERRGIHVLGEDLASTVAGHLLYHLRKMRRSVFEMPAALQERADRIIDLRKKDILVLFDVGHNHTDVATTARISSQRGCSIVLFTDHLMSATSELAAHIFRAKIDTSSPWESLLGLNAIVETIALALDQRLESVVRPRVETGEQYRRELLEQGSVSTDRDR</sequence>
<dbReference type="Gene3D" id="1.10.10.10">
    <property type="entry name" value="Winged helix-like DNA-binding domain superfamily/Winged helix DNA-binding domain"/>
    <property type="match status" value="1"/>
</dbReference>
<feature type="domain" description="HTH rpiR-type" evidence="1">
    <location>
        <begin position="6"/>
        <end position="82"/>
    </location>
</feature>
<dbReference type="SUPFAM" id="SSF46689">
    <property type="entry name" value="Homeodomain-like"/>
    <property type="match status" value="1"/>
</dbReference>
<dbReference type="PROSITE" id="PS51071">
    <property type="entry name" value="HTH_RPIR"/>
    <property type="match status" value="1"/>
</dbReference>
<dbReference type="InterPro" id="IPR001347">
    <property type="entry name" value="SIS_dom"/>
</dbReference>
<protein>
    <recommendedName>
        <fullName evidence="1">HTH rpiR-type domain-containing protein</fullName>
    </recommendedName>
</protein>
<dbReference type="Pfam" id="PF01418">
    <property type="entry name" value="HTH_6"/>
    <property type="match status" value="1"/>
</dbReference>
<dbReference type="AlphaFoldDB" id="A0A370KDM7"/>
<dbReference type="EMBL" id="NAAC01000053">
    <property type="protein sequence ID" value="RDJ00998.1"/>
    <property type="molecule type" value="Genomic_DNA"/>
</dbReference>
<dbReference type="GO" id="GO:0003700">
    <property type="term" value="F:DNA-binding transcription factor activity"/>
    <property type="evidence" value="ECO:0007669"/>
    <property type="project" value="InterPro"/>
</dbReference>
<evidence type="ECO:0000313" key="2">
    <source>
        <dbReference type="EMBL" id="RDJ00998.1"/>
    </source>
</evidence>
<gene>
    <name evidence="2" type="ORF">B5K06_34305</name>
</gene>
<dbReference type="GO" id="GO:0003677">
    <property type="term" value="F:DNA binding"/>
    <property type="evidence" value="ECO:0007669"/>
    <property type="project" value="InterPro"/>
</dbReference>
<accession>A0A370KDM7</accession>
<comment type="caution">
    <text evidence="2">The sequence shown here is derived from an EMBL/GenBank/DDBJ whole genome shotgun (WGS) entry which is preliminary data.</text>
</comment>
<dbReference type="SUPFAM" id="SSF53697">
    <property type="entry name" value="SIS domain"/>
    <property type="match status" value="1"/>
</dbReference>
<dbReference type="InterPro" id="IPR000281">
    <property type="entry name" value="HTH_RpiR"/>
</dbReference>
<dbReference type="InterPro" id="IPR009057">
    <property type="entry name" value="Homeodomain-like_sf"/>
</dbReference>
<evidence type="ECO:0000313" key="3">
    <source>
        <dbReference type="Proteomes" id="UP000254939"/>
    </source>
</evidence>
<evidence type="ECO:0000259" key="1">
    <source>
        <dbReference type="PROSITE" id="PS51071"/>
    </source>
</evidence>
<dbReference type="Proteomes" id="UP000254939">
    <property type="component" value="Unassembled WGS sequence"/>
</dbReference>
<proteinExistence type="predicted"/>
<dbReference type="GO" id="GO:1901135">
    <property type="term" value="P:carbohydrate derivative metabolic process"/>
    <property type="evidence" value="ECO:0007669"/>
    <property type="project" value="InterPro"/>
</dbReference>
<dbReference type="InterPro" id="IPR047640">
    <property type="entry name" value="RpiR-like"/>
</dbReference>
<dbReference type="Pfam" id="PF01380">
    <property type="entry name" value="SIS"/>
    <property type="match status" value="1"/>
</dbReference>
<organism evidence="2 3">
    <name type="scientific">Rhizobium grahamii</name>
    <dbReference type="NCBI Taxonomy" id="1120045"/>
    <lineage>
        <taxon>Bacteria</taxon>
        <taxon>Pseudomonadati</taxon>
        <taxon>Pseudomonadota</taxon>
        <taxon>Alphaproteobacteria</taxon>
        <taxon>Hyphomicrobiales</taxon>
        <taxon>Rhizobiaceae</taxon>
        <taxon>Rhizobium/Agrobacterium group</taxon>
        <taxon>Rhizobium</taxon>
    </lineage>
</organism>
<dbReference type="RefSeq" id="WP_114716162.1">
    <property type="nucleotide sequence ID" value="NZ_KZ857274.1"/>
</dbReference>
<dbReference type="PANTHER" id="PTHR30514:SF18">
    <property type="entry name" value="RPIR-FAMILY TRANSCRIPTIONAL REGULATOR"/>
    <property type="match status" value="1"/>
</dbReference>
<dbReference type="PANTHER" id="PTHR30514">
    <property type="entry name" value="GLUCOKINASE"/>
    <property type="match status" value="1"/>
</dbReference>
<dbReference type="GO" id="GO:0097367">
    <property type="term" value="F:carbohydrate derivative binding"/>
    <property type="evidence" value="ECO:0007669"/>
    <property type="project" value="InterPro"/>
</dbReference>
<dbReference type="InterPro" id="IPR036388">
    <property type="entry name" value="WH-like_DNA-bd_sf"/>
</dbReference>
<reference evidence="2 3" key="1">
    <citation type="submission" date="2017-03" db="EMBL/GenBank/DDBJ databases">
        <title>Genome analysis of Rhizobial strains effectives or ineffectives for nitrogen fixation isolated from bean seeds.</title>
        <authorList>
            <person name="Peralta H."/>
            <person name="Aguilar-Vera A."/>
            <person name="Mora Y."/>
            <person name="Vargas-Lagunas C."/>
            <person name="Girard L."/>
            <person name="Mora J."/>
        </authorList>
    </citation>
    <scope>NUCLEOTIDE SEQUENCE [LARGE SCALE GENOMIC DNA]</scope>
    <source>
        <strain evidence="2 3">CCGM3</strain>
    </source>
</reference>
<dbReference type="Gene3D" id="3.40.50.10490">
    <property type="entry name" value="Glucose-6-phosphate isomerase like protein, domain 1"/>
    <property type="match status" value="1"/>
</dbReference>
<dbReference type="OrthoDB" id="3574600at2"/>